<sequence length="237" mass="26058">MIGCIAAMPSELKAITDRMSEKHEDHIGKMVFVRGKLEGLDTVAVLSGVGKVAAAIAATLLCYKYDLKALIHIGVAGGLKQDQNVMDLVISDEIIQADFDTSPIDGDDGVGKMYYTNSKLSQAAIKAADQMHLPWCIGAVTTQDVFMSRKEDYEKLLANFPDAACAEMEGGATAQVAFDFDVPFIVFRTLSDVVHHDGNQMEFTEFEKKSSDLAGKFLACYFRELRDHYNLEDLKAD</sequence>
<reference evidence="7 8" key="1">
    <citation type="submission" date="2016-11" db="EMBL/GenBank/DDBJ databases">
        <title>Description of two novel members of the family Erysipelotrichaceae: Ileibacterium lipovorans gen. nov., sp. nov. and Dubosiella newyorkensis, gen. nov., sp. nov.</title>
        <authorList>
            <person name="Cox L.M."/>
            <person name="Sohn J."/>
            <person name="Tyrrell K.L."/>
            <person name="Citron D.M."/>
            <person name="Lawson P.A."/>
            <person name="Patel N.B."/>
            <person name="Iizumi T."/>
            <person name="Perez-Perez G.I."/>
            <person name="Goldstein E.J."/>
            <person name="Blaser M.J."/>
        </authorList>
    </citation>
    <scope>NUCLEOTIDE SEQUENCE [LARGE SCALE GENOMIC DNA]</scope>
    <source>
        <strain evidence="7 8">NYU-BL-A3</strain>
    </source>
</reference>
<dbReference type="EMBL" id="MPJW01000094">
    <property type="protein sequence ID" value="OLU40940.1"/>
    <property type="molecule type" value="Genomic_DNA"/>
</dbReference>
<organism evidence="7 8">
    <name type="scientific">Ileibacterium valens</name>
    <dbReference type="NCBI Taxonomy" id="1862668"/>
    <lineage>
        <taxon>Bacteria</taxon>
        <taxon>Bacillati</taxon>
        <taxon>Bacillota</taxon>
        <taxon>Erysipelotrichia</taxon>
        <taxon>Erysipelotrichales</taxon>
        <taxon>Erysipelotrichaceae</taxon>
        <taxon>Ileibacterium</taxon>
    </lineage>
</organism>
<proteinExistence type="predicted"/>
<evidence type="ECO:0000313" key="8">
    <source>
        <dbReference type="Proteomes" id="UP000186341"/>
    </source>
</evidence>
<comment type="caution">
    <text evidence="7">The sequence shown here is derived from an EMBL/GenBank/DDBJ whole genome shotgun (WGS) entry which is preliminary data.</text>
</comment>
<dbReference type="Pfam" id="PF01048">
    <property type="entry name" value="PNP_UDP_1"/>
    <property type="match status" value="1"/>
</dbReference>
<dbReference type="GO" id="GO:0009164">
    <property type="term" value="P:nucleoside catabolic process"/>
    <property type="evidence" value="ECO:0007669"/>
    <property type="project" value="InterPro"/>
</dbReference>
<dbReference type="EC" id="3.2.2.9" evidence="2"/>
<dbReference type="GO" id="GO:0019284">
    <property type="term" value="P:L-methionine salvage from S-adenosylmethionine"/>
    <property type="evidence" value="ECO:0007669"/>
    <property type="project" value="TreeGrafter"/>
</dbReference>
<keyword evidence="5" id="KW-0486">Methionine biosynthesis</keyword>
<gene>
    <name evidence="7" type="ORF">BO222_04085</name>
</gene>
<dbReference type="PANTHER" id="PTHR46832">
    <property type="entry name" value="5'-METHYLTHIOADENOSINE/S-ADENOSYLHOMOCYSTEINE NUCLEOSIDASE"/>
    <property type="match status" value="1"/>
</dbReference>
<dbReference type="InterPro" id="IPR035994">
    <property type="entry name" value="Nucleoside_phosphorylase_sf"/>
</dbReference>
<dbReference type="GeneID" id="82202394"/>
<dbReference type="Proteomes" id="UP000186341">
    <property type="component" value="Unassembled WGS sequence"/>
</dbReference>
<evidence type="ECO:0000256" key="1">
    <source>
        <dbReference type="ARBA" id="ARBA00004945"/>
    </source>
</evidence>
<dbReference type="InterPro" id="IPR000845">
    <property type="entry name" value="Nucleoside_phosphorylase_d"/>
</dbReference>
<accession>A0A1U7NH84</accession>
<dbReference type="Gene3D" id="3.40.50.1580">
    <property type="entry name" value="Nucleoside phosphorylase domain"/>
    <property type="match status" value="1"/>
</dbReference>
<comment type="pathway">
    <text evidence="1">Amino-acid biosynthesis; L-methionine biosynthesis via salvage pathway; S-methyl-5-thio-alpha-D-ribose 1-phosphate from S-methyl-5'-thioadenosine (hydrolase route): step 1/2.</text>
</comment>
<dbReference type="GO" id="GO:0005829">
    <property type="term" value="C:cytosol"/>
    <property type="evidence" value="ECO:0007669"/>
    <property type="project" value="TreeGrafter"/>
</dbReference>
<dbReference type="SUPFAM" id="SSF53167">
    <property type="entry name" value="Purine and uridine phosphorylases"/>
    <property type="match status" value="1"/>
</dbReference>
<evidence type="ECO:0000256" key="2">
    <source>
        <dbReference type="ARBA" id="ARBA00011974"/>
    </source>
</evidence>
<dbReference type="InterPro" id="IPR010049">
    <property type="entry name" value="MTA_SAH_Nsdase"/>
</dbReference>
<dbReference type="NCBIfam" id="TIGR01704">
    <property type="entry name" value="MTA_SAH-Nsdase"/>
    <property type="match status" value="1"/>
</dbReference>
<evidence type="ECO:0000256" key="3">
    <source>
        <dbReference type="ARBA" id="ARBA00022605"/>
    </source>
</evidence>
<dbReference type="RefSeq" id="WP_075818611.1">
    <property type="nucleotide sequence ID" value="NZ_CAJUTZ010000029.1"/>
</dbReference>
<dbReference type="GO" id="GO:0008782">
    <property type="term" value="F:adenosylhomocysteine nucleosidase activity"/>
    <property type="evidence" value="ECO:0007669"/>
    <property type="project" value="UniProtKB-EC"/>
</dbReference>
<dbReference type="CDD" id="cd09008">
    <property type="entry name" value="MTAN"/>
    <property type="match status" value="1"/>
</dbReference>
<keyword evidence="3" id="KW-0028">Amino-acid biosynthesis</keyword>
<feature type="domain" description="Nucleoside phosphorylase" evidence="6">
    <location>
        <begin position="2"/>
        <end position="219"/>
    </location>
</feature>
<name>A0A1U7NH84_9FIRM</name>
<evidence type="ECO:0000256" key="5">
    <source>
        <dbReference type="ARBA" id="ARBA00023167"/>
    </source>
</evidence>
<dbReference type="UniPathway" id="UPA00904">
    <property type="reaction ID" value="UER00871"/>
</dbReference>
<keyword evidence="8" id="KW-1185">Reference proteome</keyword>
<keyword evidence="4" id="KW-0378">Hydrolase</keyword>
<evidence type="ECO:0000313" key="7">
    <source>
        <dbReference type="EMBL" id="OLU40940.1"/>
    </source>
</evidence>
<evidence type="ECO:0000256" key="4">
    <source>
        <dbReference type="ARBA" id="ARBA00022801"/>
    </source>
</evidence>
<dbReference type="AlphaFoldDB" id="A0A1U7NH84"/>
<protein>
    <recommendedName>
        <fullName evidence="2">adenosylhomocysteine nucleosidase</fullName>
        <ecNumber evidence="2">3.2.2.9</ecNumber>
    </recommendedName>
</protein>
<dbReference type="GO" id="GO:0008930">
    <property type="term" value="F:methylthioadenosine nucleosidase activity"/>
    <property type="evidence" value="ECO:0007669"/>
    <property type="project" value="InterPro"/>
</dbReference>
<dbReference type="OrthoDB" id="9792278at2"/>
<evidence type="ECO:0000259" key="6">
    <source>
        <dbReference type="Pfam" id="PF01048"/>
    </source>
</evidence>
<dbReference type="GO" id="GO:0019509">
    <property type="term" value="P:L-methionine salvage from methylthioadenosine"/>
    <property type="evidence" value="ECO:0007669"/>
    <property type="project" value="UniProtKB-UniPathway"/>
</dbReference>
<dbReference type="PANTHER" id="PTHR46832:SF1">
    <property type="entry name" value="5'-METHYLTHIOADENOSINE_S-ADENOSYLHOMOCYSTEINE NUCLEOSIDASE"/>
    <property type="match status" value="1"/>
</dbReference>
<dbReference type="NCBIfam" id="NF004079">
    <property type="entry name" value="PRK05584.1"/>
    <property type="match status" value="1"/>
</dbReference>